<gene>
    <name evidence="1" type="ORF">LY04_03467</name>
</gene>
<name>A0ABY2EUK7_9GAMM</name>
<evidence type="ECO:0000313" key="1">
    <source>
        <dbReference type="EMBL" id="TDW54386.1"/>
    </source>
</evidence>
<sequence>MVLSHNLGFPNIGNRQQLQLSLAPYWKGQSGSDELSTMALRTRHAAA</sequence>
<dbReference type="Gene3D" id="3.20.20.210">
    <property type="match status" value="1"/>
</dbReference>
<proteinExistence type="predicted"/>
<keyword evidence="2" id="KW-1185">Reference proteome</keyword>
<reference evidence="1 2" key="1">
    <citation type="submission" date="2019-03" db="EMBL/GenBank/DDBJ databases">
        <title>Genomic Encyclopedia of Archaeal and Bacterial Type Strains, Phase II (KMG-II): from individual species to whole genera.</title>
        <authorList>
            <person name="Goeker M."/>
        </authorList>
    </citation>
    <scope>NUCLEOTIDE SEQUENCE [LARGE SCALE GENOMIC DNA]</scope>
    <source>
        <strain evidence="1 2">DSM 15594</strain>
    </source>
</reference>
<organism evidence="1 2">
    <name type="scientific">Oceanimonas baumannii</name>
    <dbReference type="NCBI Taxonomy" id="129578"/>
    <lineage>
        <taxon>Bacteria</taxon>
        <taxon>Pseudomonadati</taxon>
        <taxon>Pseudomonadota</taxon>
        <taxon>Gammaproteobacteria</taxon>
        <taxon>Aeromonadales</taxon>
        <taxon>Aeromonadaceae</taxon>
        <taxon>Oceanimonas</taxon>
    </lineage>
</organism>
<dbReference type="InterPro" id="IPR038071">
    <property type="entry name" value="UROD/MetE-like_sf"/>
</dbReference>
<evidence type="ECO:0000313" key="2">
    <source>
        <dbReference type="Proteomes" id="UP000295058"/>
    </source>
</evidence>
<dbReference type="EMBL" id="SODO01000020">
    <property type="protein sequence ID" value="TDW54386.1"/>
    <property type="molecule type" value="Genomic_DNA"/>
</dbReference>
<comment type="caution">
    <text evidence="1">The sequence shown here is derived from an EMBL/GenBank/DDBJ whole genome shotgun (WGS) entry which is preliminary data.</text>
</comment>
<protein>
    <submittedName>
        <fullName evidence="1">Cobalamin-independent synthase</fullName>
    </submittedName>
</protein>
<dbReference type="RefSeq" id="WP_166670367.1">
    <property type="nucleotide sequence ID" value="NZ_JBLWZI010000023.1"/>
</dbReference>
<accession>A0ABY2EUK7</accession>
<dbReference type="Proteomes" id="UP000295058">
    <property type="component" value="Unassembled WGS sequence"/>
</dbReference>